<evidence type="ECO:0000256" key="1">
    <source>
        <dbReference type="SAM" id="Phobius"/>
    </source>
</evidence>
<dbReference type="EMBL" id="GEDV01012101">
    <property type="protein sequence ID" value="JAP76456.1"/>
    <property type="molecule type" value="Transcribed_RNA"/>
</dbReference>
<dbReference type="AlphaFoldDB" id="A0A131YEE8"/>
<reference evidence="2" key="1">
    <citation type="journal article" date="2016" name="Ticks Tick Borne Dis.">
        <title>De novo assembly and annotation of the salivary gland transcriptome of Rhipicephalus appendiculatus male and female ticks during blood feeding.</title>
        <authorList>
            <person name="de Castro M.H."/>
            <person name="de Klerk D."/>
            <person name="Pienaar R."/>
            <person name="Latif A.A."/>
            <person name="Rees D.J."/>
            <person name="Mans B.J."/>
        </authorList>
    </citation>
    <scope>NUCLEOTIDE SEQUENCE</scope>
    <source>
        <tissue evidence="2">Salivary glands</tissue>
    </source>
</reference>
<protein>
    <submittedName>
        <fullName evidence="2">Uncharacterized protein</fullName>
    </submittedName>
</protein>
<proteinExistence type="predicted"/>
<keyword evidence="1" id="KW-1133">Transmembrane helix</keyword>
<evidence type="ECO:0000313" key="2">
    <source>
        <dbReference type="EMBL" id="JAP76456.1"/>
    </source>
</evidence>
<name>A0A131YEE8_RHIAP</name>
<sequence length="105" mass="12165">MITRHIPVPFVSYMMTCILIVDVVSGISPSSLFSIACYTSSGVYMSIIEEIILLRNRQDKFFSRELQPFKLGQCFFLFFSCTDILDAAEIMARLKKYVKQKEKIY</sequence>
<keyword evidence="1" id="KW-0472">Membrane</keyword>
<organism evidence="2">
    <name type="scientific">Rhipicephalus appendiculatus</name>
    <name type="common">Brown ear tick</name>
    <dbReference type="NCBI Taxonomy" id="34631"/>
    <lineage>
        <taxon>Eukaryota</taxon>
        <taxon>Metazoa</taxon>
        <taxon>Ecdysozoa</taxon>
        <taxon>Arthropoda</taxon>
        <taxon>Chelicerata</taxon>
        <taxon>Arachnida</taxon>
        <taxon>Acari</taxon>
        <taxon>Parasitiformes</taxon>
        <taxon>Ixodida</taxon>
        <taxon>Ixodoidea</taxon>
        <taxon>Ixodidae</taxon>
        <taxon>Rhipicephalinae</taxon>
        <taxon>Rhipicephalus</taxon>
        <taxon>Rhipicephalus</taxon>
    </lineage>
</organism>
<feature type="transmembrane region" description="Helical" evidence="1">
    <location>
        <begin position="7"/>
        <end position="27"/>
    </location>
</feature>
<accession>A0A131YEE8</accession>
<feature type="transmembrane region" description="Helical" evidence="1">
    <location>
        <begin position="33"/>
        <end position="54"/>
    </location>
</feature>
<keyword evidence="1" id="KW-0812">Transmembrane</keyword>